<feature type="transmembrane region" description="Helical" evidence="6">
    <location>
        <begin position="86"/>
        <end position="107"/>
    </location>
</feature>
<dbReference type="Pfam" id="PF03649">
    <property type="entry name" value="UPF0014"/>
    <property type="match status" value="1"/>
</dbReference>
<dbReference type="InterPro" id="IPR005226">
    <property type="entry name" value="UPF0014_fam"/>
</dbReference>
<dbReference type="Proteomes" id="UP000442535">
    <property type="component" value="Unassembled WGS sequence"/>
</dbReference>
<accession>A0A7K0K1R8</accession>
<dbReference type="PANTHER" id="PTHR30028">
    <property type="entry name" value="UPF0014 INNER MEMBRANE PROTEIN YBBM-RELATED"/>
    <property type="match status" value="1"/>
</dbReference>
<evidence type="ECO:0000256" key="5">
    <source>
        <dbReference type="ARBA" id="ARBA00023136"/>
    </source>
</evidence>
<dbReference type="AlphaFoldDB" id="A0A7K0K1R8"/>
<evidence type="ECO:0000256" key="6">
    <source>
        <dbReference type="SAM" id="Phobius"/>
    </source>
</evidence>
<feature type="transmembrane region" description="Helical" evidence="6">
    <location>
        <begin position="6"/>
        <end position="22"/>
    </location>
</feature>
<feature type="transmembrane region" description="Helical" evidence="6">
    <location>
        <begin position="56"/>
        <end position="74"/>
    </location>
</feature>
<comment type="subcellular location">
    <subcellularLocation>
        <location evidence="1">Membrane</location>
        <topology evidence="1">Multi-pass membrane protein</topology>
    </subcellularLocation>
</comment>
<comment type="caution">
    <text evidence="7">The sequence shown here is derived from an EMBL/GenBank/DDBJ whole genome shotgun (WGS) entry which is preliminary data.</text>
</comment>
<evidence type="ECO:0000256" key="4">
    <source>
        <dbReference type="ARBA" id="ARBA00022989"/>
    </source>
</evidence>
<sequence length="256" mass="28257">MQFSLIYVLLIIVIAVMKAFRIDKAKVLLVASIKMTVQLILAGILLTYIFQYPHPAFTVLYLLAMLGFAIYTVWKRNPNLNRRFHLVIAASMSVSSIFIIVFFIALVVRENVLNPQYAIPLYGMVVGNSMTGVTLGLKTFQDVTAGQTKRINALLCFGAGPREILFPFVKQSLETAMVPTINSMIGMGIVFLPGMMTGQILAGALPMTAIFYQIAIMIAITTVVTCACFGSLYFGFQTLFDKDTQIIRLPSVEAES</sequence>
<dbReference type="EMBL" id="VUMY01000006">
    <property type="protein sequence ID" value="MST49423.1"/>
    <property type="molecule type" value="Genomic_DNA"/>
</dbReference>
<evidence type="ECO:0000256" key="2">
    <source>
        <dbReference type="ARBA" id="ARBA00005268"/>
    </source>
</evidence>
<comment type="similarity">
    <text evidence="2">Belongs to the UPF0014 family.</text>
</comment>
<evidence type="ECO:0000313" key="7">
    <source>
        <dbReference type="EMBL" id="MST49423.1"/>
    </source>
</evidence>
<keyword evidence="4 6" id="KW-1133">Transmembrane helix</keyword>
<organism evidence="7 8">
    <name type="scientific">Mobiluncus porci</name>
    <dbReference type="NCBI Taxonomy" id="2652278"/>
    <lineage>
        <taxon>Bacteria</taxon>
        <taxon>Bacillati</taxon>
        <taxon>Actinomycetota</taxon>
        <taxon>Actinomycetes</taxon>
        <taxon>Actinomycetales</taxon>
        <taxon>Actinomycetaceae</taxon>
        <taxon>Mobiluncus</taxon>
    </lineage>
</organism>
<keyword evidence="8" id="KW-1185">Reference proteome</keyword>
<evidence type="ECO:0000256" key="1">
    <source>
        <dbReference type="ARBA" id="ARBA00004141"/>
    </source>
</evidence>
<evidence type="ECO:0000256" key="3">
    <source>
        <dbReference type="ARBA" id="ARBA00022692"/>
    </source>
</evidence>
<reference evidence="7 8" key="1">
    <citation type="submission" date="2019-08" db="EMBL/GenBank/DDBJ databases">
        <title>In-depth cultivation of the pig gut microbiome towards novel bacterial diversity and tailored functional studies.</title>
        <authorList>
            <person name="Wylensek D."/>
            <person name="Hitch T.C.A."/>
            <person name="Clavel T."/>
        </authorList>
    </citation>
    <scope>NUCLEOTIDE SEQUENCE [LARGE SCALE GENOMIC DNA]</scope>
    <source>
        <strain evidence="7 8">RF-GAM-744-WT-7</strain>
    </source>
</reference>
<dbReference type="PANTHER" id="PTHR30028:SF0">
    <property type="entry name" value="PROTEIN ALUMINUM SENSITIVE 3"/>
    <property type="match status" value="1"/>
</dbReference>
<proteinExistence type="inferred from homology"/>
<name>A0A7K0K1R8_9ACTO</name>
<keyword evidence="3 6" id="KW-0812">Transmembrane</keyword>
<protein>
    <submittedName>
        <fullName evidence="7">ABC transporter permease</fullName>
    </submittedName>
</protein>
<keyword evidence="5 6" id="KW-0472">Membrane</keyword>
<gene>
    <name evidence="7" type="ORF">FYJ63_04110</name>
</gene>
<feature type="transmembrane region" description="Helical" evidence="6">
    <location>
        <begin position="119"/>
        <end position="140"/>
    </location>
</feature>
<feature type="transmembrane region" description="Helical" evidence="6">
    <location>
        <begin position="184"/>
        <end position="204"/>
    </location>
</feature>
<dbReference type="GO" id="GO:0005886">
    <property type="term" value="C:plasma membrane"/>
    <property type="evidence" value="ECO:0007669"/>
    <property type="project" value="TreeGrafter"/>
</dbReference>
<evidence type="ECO:0000313" key="8">
    <source>
        <dbReference type="Proteomes" id="UP000442535"/>
    </source>
</evidence>
<feature type="transmembrane region" description="Helical" evidence="6">
    <location>
        <begin position="210"/>
        <end position="236"/>
    </location>
</feature>
<feature type="transmembrane region" description="Helical" evidence="6">
    <location>
        <begin position="29"/>
        <end position="50"/>
    </location>
</feature>